<organism evidence="2 3">
    <name type="scientific">Cupriavidus campinensis</name>
    <dbReference type="NCBI Taxonomy" id="151783"/>
    <lineage>
        <taxon>Bacteria</taxon>
        <taxon>Pseudomonadati</taxon>
        <taxon>Pseudomonadota</taxon>
        <taxon>Betaproteobacteria</taxon>
        <taxon>Burkholderiales</taxon>
        <taxon>Burkholderiaceae</taxon>
        <taxon>Cupriavidus</taxon>
    </lineage>
</organism>
<dbReference type="Proteomes" id="UP000318943">
    <property type="component" value="Unassembled WGS sequence"/>
</dbReference>
<gene>
    <name evidence="2" type="ORF">FGG12_05930</name>
</gene>
<feature type="transmembrane region" description="Helical" evidence="1">
    <location>
        <begin position="21"/>
        <end position="38"/>
    </location>
</feature>
<dbReference type="EMBL" id="VCIZ01000002">
    <property type="protein sequence ID" value="TSP14009.1"/>
    <property type="molecule type" value="Genomic_DNA"/>
</dbReference>
<reference evidence="2 3" key="1">
    <citation type="submission" date="2019-05" db="EMBL/GenBank/DDBJ databases">
        <title>Whole genome sequence analysis of Cupriavidus campinensis S14E4C strain.</title>
        <authorList>
            <person name="Abbaszade G."/>
            <person name="Szabo A."/>
            <person name="Toumi M."/>
            <person name="Toth E."/>
        </authorList>
    </citation>
    <scope>NUCLEOTIDE SEQUENCE [LARGE SCALE GENOMIC DNA]</scope>
    <source>
        <strain evidence="2 3">S14E4C</strain>
    </source>
</reference>
<protein>
    <submittedName>
        <fullName evidence="2">Uncharacterized protein</fullName>
    </submittedName>
</protein>
<keyword evidence="1" id="KW-0812">Transmembrane</keyword>
<feature type="transmembrane region" description="Helical" evidence="1">
    <location>
        <begin position="44"/>
        <end position="64"/>
    </location>
</feature>
<comment type="caution">
    <text evidence="2">The sequence shown here is derived from an EMBL/GenBank/DDBJ whole genome shotgun (WGS) entry which is preliminary data.</text>
</comment>
<name>A0ABY3ESR5_9BURK</name>
<evidence type="ECO:0000313" key="2">
    <source>
        <dbReference type="EMBL" id="TSP14009.1"/>
    </source>
</evidence>
<keyword evidence="3" id="KW-1185">Reference proteome</keyword>
<sequence length="66" mass="7125">MATIRKALMRWWESAKVWQRLLAGCIANLWLFGILMSMDGPEGLRVAAVLSALVLGIASACSGCSE</sequence>
<keyword evidence="1" id="KW-1133">Transmembrane helix</keyword>
<keyword evidence="1" id="KW-0472">Membrane</keyword>
<dbReference type="RefSeq" id="WP_144196702.1">
    <property type="nucleotide sequence ID" value="NZ_VCIZ01000002.1"/>
</dbReference>
<proteinExistence type="predicted"/>
<accession>A0ABY3ESR5</accession>
<evidence type="ECO:0000313" key="3">
    <source>
        <dbReference type="Proteomes" id="UP000318943"/>
    </source>
</evidence>
<evidence type="ECO:0000256" key="1">
    <source>
        <dbReference type="SAM" id="Phobius"/>
    </source>
</evidence>